<accession>A0ABP8FL21</accession>
<evidence type="ECO:0000259" key="3">
    <source>
        <dbReference type="Pfam" id="PF19295"/>
    </source>
</evidence>
<gene>
    <name evidence="4" type="primary">sufD</name>
    <name evidence="4" type="ORF">GCM10023143_11660</name>
</gene>
<keyword evidence="5" id="KW-1185">Reference proteome</keyword>
<dbReference type="InterPro" id="IPR037284">
    <property type="entry name" value="SUF_FeS_clus_asmbl_SufBD_sf"/>
</dbReference>
<dbReference type="EMBL" id="BAABFN010000002">
    <property type="protein sequence ID" value="GAA4306014.1"/>
    <property type="molecule type" value="Genomic_DNA"/>
</dbReference>
<protein>
    <submittedName>
        <fullName evidence="4">Fe-S cluster assembly protein SufD</fullName>
    </submittedName>
</protein>
<evidence type="ECO:0000256" key="1">
    <source>
        <dbReference type="ARBA" id="ARBA00043967"/>
    </source>
</evidence>
<dbReference type="InterPro" id="IPR045595">
    <property type="entry name" value="SufBD_N"/>
</dbReference>
<evidence type="ECO:0000259" key="2">
    <source>
        <dbReference type="Pfam" id="PF01458"/>
    </source>
</evidence>
<dbReference type="Pfam" id="PF19295">
    <property type="entry name" value="SufBD_N"/>
    <property type="match status" value="1"/>
</dbReference>
<feature type="domain" description="SUF system FeS cluster assembly SufBD N-terminal" evidence="3">
    <location>
        <begin position="33"/>
        <end position="175"/>
    </location>
</feature>
<organism evidence="4 5">
    <name type="scientific">Compostibacter hankyongensis</name>
    <dbReference type="NCBI Taxonomy" id="1007089"/>
    <lineage>
        <taxon>Bacteria</taxon>
        <taxon>Pseudomonadati</taxon>
        <taxon>Bacteroidota</taxon>
        <taxon>Chitinophagia</taxon>
        <taxon>Chitinophagales</taxon>
        <taxon>Chitinophagaceae</taxon>
        <taxon>Compostibacter</taxon>
    </lineage>
</organism>
<feature type="domain" description="SUF system FeS cluster assembly SufBD core" evidence="2">
    <location>
        <begin position="188"/>
        <end position="414"/>
    </location>
</feature>
<evidence type="ECO:0000313" key="4">
    <source>
        <dbReference type="EMBL" id="GAA4306014.1"/>
    </source>
</evidence>
<comment type="caution">
    <text evidence="4">The sequence shown here is derived from an EMBL/GenBank/DDBJ whole genome shotgun (WGS) entry which is preliminary data.</text>
</comment>
<dbReference type="InterPro" id="IPR055346">
    <property type="entry name" value="Fe-S_cluster_assembly_SufBD"/>
</dbReference>
<dbReference type="Proteomes" id="UP001501207">
    <property type="component" value="Unassembled WGS sequence"/>
</dbReference>
<name>A0ABP8FL21_9BACT</name>
<comment type="similarity">
    <text evidence="1">Belongs to the iron-sulfur cluster assembly SufBD family.</text>
</comment>
<evidence type="ECO:0000313" key="5">
    <source>
        <dbReference type="Proteomes" id="UP001501207"/>
    </source>
</evidence>
<sequence length="447" mass="50003">MNQIETALNLNNQAKGWWNELQKTSGLGTAEARTRKSAFSRFQEQGFPTTRQEDWKYTDVHRILDIPYAWPVKDEQELSAEIFSRLPLSPLTGEDGYHMVFVNGYFMPDYSTLPAEKAKGITLKPLRKASGEKAWQTHLATVAETATGFISLNTALHTDGAFLHLEAGATLDKPLFLWFVAQCEQDAYFIQPRNLIVAEAGASANIVELFVSAGEEPSLTNVVTEIVAGEQAKVDYTKLQLETHQNYHVGTAHVSQEQGSRVDTHLISLDGAFIRNNLNFSMKGKSCSSILNGLYLLHDEQFLDNHTRVDHARPECFSDQLYKGIMDDKSTGVFNGKIYVHPDAQQTNAYQRNVNILLSDDAAINTKPQLEIYADDVRCTHGATTGYLNEEAIFYLRSRGIGEEEARLLMMNAFAGEIVEKLNIAALKEPLTRLIADKLRNRQELAG</sequence>
<dbReference type="PANTHER" id="PTHR43575:SF1">
    <property type="entry name" value="PROTEIN ABCI7, CHLOROPLASTIC"/>
    <property type="match status" value="1"/>
</dbReference>
<proteinExistence type="inferred from homology"/>
<reference evidence="5" key="1">
    <citation type="journal article" date="2019" name="Int. J. Syst. Evol. Microbiol.">
        <title>The Global Catalogue of Microorganisms (GCM) 10K type strain sequencing project: providing services to taxonomists for standard genome sequencing and annotation.</title>
        <authorList>
            <consortium name="The Broad Institute Genomics Platform"/>
            <consortium name="The Broad Institute Genome Sequencing Center for Infectious Disease"/>
            <person name="Wu L."/>
            <person name="Ma J."/>
        </authorList>
    </citation>
    <scope>NUCLEOTIDE SEQUENCE [LARGE SCALE GENOMIC DNA]</scope>
    <source>
        <strain evidence="5">JCM 17664</strain>
    </source>
</reference>
<dbReference type="PANTHER" id="PTHR43575">
    <property type="entry name" value="PROTEIN ABCI7, CHLOROPLASTIC"/>
    <property type="match status" value="1"/>
</dbReference>
<dbReference type="InterPro" id="IPR011542">
    <property type="entry name" value="SUF_FeS_clus_asmbl_SufD"/>
</dbReference>
<dbReference type="InterPro" id="IPR000825">
    <property type="entry name" value="SUF_FeS_clus_asmbl_SufBD_core"/>
</dbReference>
<dbReference type="RefSeq" id="WP_344976921.1">
    <property type="nucleotide sequence ID" value="NZ_BAABFN010000002.1"/>
</dbReference>
<dbReference type="Pfam" id="PF01458">
    <property type="entry name" value="SUFBD_core"/>
    <property type="match status" value="1"/>
</dbReference>
<dbReference type="NCBIfam" id="TIGR01981">
    <property type="entry name" value="sufD"/>
    <property type="match status" value="1"/>
</dbReference>
<dbReference type="SUPFAM" id="SSF101960">
    <property type="entry name" value="Stabilizer of iron transporter SufD"/>
    <property type="match status" value="1"/>
</dbReference>